<dbReference type="InterPro" id="IPR046338">
    <property type="entry name" value="GAIN_dom_sf"/>
</dbReference>
<keyword evidence="9" id="KW-1185">Reference proteome</keyword>
<dbReference type="GO" id="GO:0004930">
    <property type="term" value="F:G protein-coupled receptor activity"/>
    <property type="evidence" value="ECO:0007669"/>
    <property type="project" value="InterPro"/>
</dbReference>
<sequence length="864" mass="94779">MQPSSTVLSKVKDEALSASEILASTQEPIKNIDKTTSLLPNIQPTSSIDVDQILKTSILPDAEVRVNVASSLNSTLSTQKLQTISIKTKGRPTLSFINKTITQIQEIVKPSTTQLKDDKVSSHATYVAIFSANTTAILKPLSSSQPDMDIQRTVHSVQSSTLSIEPSKLLFPSNEASHIPSSVIEPDNINYTRISQSSSFAQSIDVSSASVISIEKSSYSSILQISPSISISKSIDMNTSVALDIKPSVSLKQNQSTIPTNSSLIESMQVESVQPSQSLISSFSMTLVEDGSTSFEHTMVIQSSSITSLAIDQSVETSPSIGTSVRSSDIDFSNVSSILPSLSSINRSFSEVGSTVETILSYQSSISTSFLFEAVNSSLMLESAASTAVSSNSSMIIESQSQTVQTNFNSETISFSEMYSTSVIEFSEPSSMSSGLGEIVSTLITSLRSFNQSISTNVKFSITSKTVSSFKPSSTLLFNTDMMSTETVLPSFTSIPLSITTRQTQALLFPTTTVSKGVSPSLQSSVTSISSNYEKALVTTSKSLTVSPSSAMNIYENTSIAVVPILPSKQITKDMKKFLHQDISKEDFANEVWVQNFISRSSNLWMKIQTDNSTEVMNGSLPLLEYLETVFTNVAKETKDNKRFTSDRIMVEVSTIKRGEFKEYSFHGMSKTDKKEWKEREGLYLPSNFFQQSKDEEFSIMAMEYQPLPVMNAASMDDFQVSDKVYAINVDPPLRAPFQTPFEYVINTKAQKLYDAKCVYWGENSWRTDGCLTYLTNTSMVICKCNHMTPFSVLMQVEKYEIPADHRFALSLITYVGCGMSVAACLILILSFMMCGQLVKVDRNLIHINLAMAIALSNALFIRC</sequence>
<dbReference type="OrthoDB" id="283575at2759"/>
<accession>A0A7M5URB7</accession>
<dbReference type="Gene3D" id="1.20.1070.10">
    <property type="entry name" value="Rhodopsin 7-helix transmembrane proteins"/>
    <property type="match status" value="1"/>
</dbReference>
<evidence type="ECO:0000256" key="3">
    <source>
        <dbReference type="ARBA" id="ARBA00022989"/>
    </source>
</evidence>
<evidence type="ECO:0000256" key="2">
    <source>
        <dbReference type="ARBA" id="ARBA00022692"/>
    </source>
</evidence>
<dbReference type="PANTHER" id="PTHR12011:SF471">
    <property type="entry name" value="G-PROTEIN COUPLED RECEPTORS FAMILY 2 PROFILE 2 DOMAIN-CONTAINING PROTEIN"/>
    <property type="match status" value="1"/>
</dbReference>
<keyword evidence="2 6" id="KW-0812">Transmembrane</keyword>
<protein>
    <recommendedName>
        <fullName evidence="7">GAIN-B domain-containing protein</fullName>
    </recommendedName>
</protein>
<feature type="domain" description="GAIN-B" evidence="7">
    <location>
        <begin position="652"/>
        <end position="801"/>
    </location>
</feature>
<dbReference type="PROSITE" id="PS50221">
    <property type="entry name" value="GAIN_B"/>
    <property type="match status" value="1"/>
</dbReference>
<name>A0A7M5URB7_9CNID</name>
<evidence type="ECO:0000256" key="1">
    <source>
        <dbReference type="ARBA" id="ARBA00004141"/>
    </source>
</evidence>
<comment type="subcellular location">
    <subcellularLocation>
        <location evidence="1">Membrane</location>
        <topology evidence="1">Multi-pass membrane protein</topology>
    </subcellularLocation>
</comment>
<dbReference type="InterPro" id="IPR000203">
    <property type="entry name" value="GPS"/>
</dbReference>
<organism evidence="8 9">
    <name type="scientific">Clytia hemisphaerica</name>
    <dbReference type="NCBI Taxonomy" id="252671"/>
    <lineage>
        <taxon>Eukaryota</taxon>
        <taxon>Metazoa</taxon>
        <taxon>Cnidaria</taxon>
        <taxon>Hydrozoa</taxon>
        <taxon>Hydroidolina</taxon>
        <taxon>Leptothecata</taxon>
        <taxon>Obeliida</taxon>
        <taxon>Clytiidae</taxon>
        <taxon>Clytia</taxon>
    </lineage>
</organism>
<keyword evidence="5" id="KW-1015">Disulfide bond</keyword>
<feature type="transmembrane region" description="Helical" evidence="6">
    <location>
        <begin position="845"/>
        <end position="862"/>
    </location>
</feature>
<evidence type="ECO:0000259" key="7">
    <source>
        <dbReference type="PROSITE" id="PS50221"/>
    </source>
</evidence>
<reference evidence="8" key="1">
    <citation type="submission" date="2021-01" db="UniProtKB">
        <authorList>
            <consortium name="EnsemblMetazoa"/>
        </authorList>
    </citation>
    <scope>IDENTIFICATION</scope>
</reference>
<evidence type="ECO:0000256" key="4">
    <source>
        <dbReference type="ARBA" id="ARBA00023136"/>
    </source>
</evidence>
<dbReference type="Pfam" id="PF00002">
    <property type="entry name" value="7tm_2"/>
    <property type="match status" value="1"/>
</dbReference>
<keyword evidence="4 6" id="KW-0472">Membrane</keyword>
<dbReference type="AlphaFoldDB" id="A0A7M5URB7"/>
<feature type="transmembrane region" description="Helical" evidence="6">
    <location>
        <begin position="808"/>
        <end position="833"/>
    </location>
</feature>
<evidence type="ECO:0000256" key="6">
    <source>
        <dbReference type="SAM" id="Phobius"/>
    </source>
</evidence>
<evidence type="ECO:0000256" key="5">
    <source>
        <dbReference type="ARBA" id="ARBA00023157"/>
    </source>
</evidence>
<evidence type="ECO:0000313" key="8">
    <source>
        <dbReference type="EnsemblMetazoa" id="CLYHEMP002926.1"/>
    </source>
</evidence>
<dbReference type="PANTHER" id="PTHR12011">
    <property type="entry name" value="ADHESION G-PROTEIN COUPLED RECEPTOR"/>
    <property type="match status" value="1"/>
</dbReference>
<dbReference type="Pfam" id="PF01825">
    <property type="entry name" value="GPS"/>
    <property type="match status" value="1"/>
</dbReference>
<keyword evidence="3 6" id="KW-1133">Transmembrane helix</keyword>
<proteinExistence type="predicted"/>
<dbReference type="GO" id="GO:0005886">
    <property type="term" value="C:plasma membrane"/>
    <property type="evidence" value="ECO:0007669"/>
    <property type="project" value="TreeGrafter"/>
</dbReference>
<dbReference type="InterPro" id="IPR057244">
    <property type="entry name" value="GAIN_B"/>
</dbReference>
<evidence type="ECO:0000313" key="9">
    <source>
        <dbReference type="Proteomes" id="UP000594262"/>
    </source>
</evidence>
<dbReference type="Gene3D" id="2.60.220.50">
    <property type="match status" value="1"/>
</dbReference>
<dbReference type="Proteomes" id="UP000594262">
    <property type="component" value="Unplaced"/>
</dbReference>
<dbReference type="GO" id="GO:0007189">
    <property type="term" value="P:adenylate cyclase-activating G protein-coupled receptor signaling pathway"/>
    <property type="evidence" value="ECO:0007669"/>
    <property type="project" value="TreeGrafter"/>
</dbReference>
<dbReference type="EnsemblMetazoa" id="CLYHEMT002926.1">
    <property type="protein sequence ID" value="CLYHEMP002926.1"/>
    <property type="gene ID" value="CLYHEMG002926"/>
</dbReference>
<dbReference type="SMART" id="SM00303">
    <property type="entry name" value="GPS"/>
    <property type="match status" value="1"/>
</dbReference>
<dbReference type="InterPro" id="IPR000832">
    <property type="entry name" value="GPCR_2_secretin-like"/>
</dbReference>